<accession>A0A7R9LIQ9</accession>
<dbReference type="PANTHER" id="PTHR43615">
    <property type="entry name" value="PHOSPHOENOLPYRUVATE SYNTHASE-RELATED"/>
    <property type="match status" value="1"/>
</dbReference>
<dbReference type="Gene3D" id="3.30.470.20">
    <property type="entry name" value="ATP-grasp fold, B domain"/>
    <property type="match status" value="1"/>
</dbReference>
<dbReference type="Proteomes" id="UP000759131">
    <property type="component" value="Unassembled WGS sequence"/>
</dbReference>
<keyword evidence="4" id="KW-1185">Reference proteome</keyword>
<gene>
    <name evidence="3" type="ORF">OSB1V03_LOCUS19167</name>
</gene>
<dbReference type="EMBL" id="OC881865">
    <property type="protein sequence ID" value="CAD7642487.1"/>
    <property type="molecule type" value="Genomic_DNA"/>
</dbReference>
<organism evidence="3">
    <name type="scientific">Medioppia subpectinata</name>
    <dbReference type="NCBI Taxonomy" id="1979941"/>
    <lineage>
        <taxon>Eukaryota</taxon>
        <taxon>Metazoa</taxon>
        <taxon>Ecdysozoa</taxon>
        <taxon>Arthropoda</taxon>
        <taxon>Chelicerata</taxon>
        <taxon>Arachnida</taxon>
        <taxon>Acari</taxon>
        <taxon>Acariformes</taxon>
        <taxon>Sarcoptiformes</taxon>
        <taxon>Oribatida</taxon>
        <taxon>Brachypylina</taxon>
        <taxon>Oppioidea</taxon>
        <taxon>Oppiidae</taxon>
        <taxon>Medioppia</taxon>
    </lineage>
</organism>
<name>A0A7R9LIQ9_9ACAR</name>
<dbReference type="AlphaFoldDB" id="A0A7R9LIQ9"/>
<dbReference type="SUPFAM" id="SSF56059">
    <property type="entry name" value="Glutathione synthetase ATP-binding domain-like"/>
    <property type="match status" value="1"/>
</dbReference>
<dbReference type="OrthoDB" id="6435135at2759"/>
<sequence length="488" mass="56277">MIGCESAGVMFTCDPITGDERVIEITGNYGLGESVVSASSEPDTIKMSVNIESNSLSKRRHIKGIESKVIGQKKTLIRLSENGGTLEEDIEDTNSCCVSDEDLYRLADLGLKIQSYYGNARDIEWGLKGGQIFMLQSRPVTNLDNSYTDYEIMHELDTAHPSEFEIYSRAHWAVTIVLQREVLASDASATMDDYNPYVDMMGVCYNQLFFNLTNYVFDRFYDYPESKLSEYSVLAFFGHHITDRDTLNMFQEKRHRLHRPSLIENIKYYANIFFFGRAKMFADIDKYMGHYDMVQKLRQYSGAKRVFDGLMKEYEMTDVMFFHHSWATQGSTIKNGIIRYLLESAQQNNPNLDSDMNLLISSCDEVVSAEVPNRLRDIAVAIEDRQRFVRLSDEEALEELRRGTGEASRLFDQFLKDHGHRGYKEMDPYCKPWEDNPIPCVKNLKAILSGSENLLKPKVVKSVDEVVNELRTPLSFWRRYLIRKVFLP</sequence>
<dbReference type="Pfam" id="PF01326">
    <property type="entry name" value="PPDK_N"/>
    <property type="match status" value="1"/>
</dbReference>
<dbReference type="EMBL" id="CAJPIZ010027290">
    <property type="protein sequence ID" value="CAG2119218.1"/>
    <property type="molecule type" value="Genomic_DNA"/>
</dbReference>
<protein>
    <recommendedName>
        <fullName evidence="2">Pyruvate phosphate dikinase AMP/ATP-binding domain-containing protein</fullName>
    </recommendedName>
</protein>
<comment type="similarity">
    <text evidence="1">Belongs to the PEP-utilizing enzyme family.</text>
</comment>
<evidence type="ECO:0000313" key="3">
    <source>
        <dbReference type="EMBL" id="CAD7642487.1"/>
    </source>
</evidence>
<dbReference type="InterPro" id="IPR002192">
    <property type="entry name" value="PPDK_AMP/ATP-bd"/>
</dbReference>
<feature type="non-terminal residue" evidence="3">
    <location>
        <position position="488"/>
    </location>
</feature>
<evidence type="ECO:0000256" key="1">
    <source>
        <dbReference type="ARBA" id="ARBA00007837"/>
    </source>
</evidence>
<reference evidence="3" key="1">
    <citation type="submission" date="2020-11" db="EMBL/GenBank/DDBJ databases">
        <authorList>
            <person name="Tran Van P."/>
        </authorList>
    </citation>
    <scope>NUCLEOTIDE SEQUENCE</scope>
</reference>
<proteinExistence type="inferred from homology"/>
<dbReference type="GO" id="GO:0016301">
    <property type="term" value="F:kinase activity"/>
    <property type="evidence" value="ECO:0007669"/>
    <property type="project" value="InterPro"/>
</dbReference>
<feature type="domain" description="Pyruvate phosphate dikinase AMP/ATP-binding" evidence="2">
    <location>
        <begin position="1"/>
        <end position="146"/>
    </location>
</feature>
<evidence type="ECO:0000259" key="2">
    <source>
        <dbReference type="Pfam" id="PF01326"/>
    </source>
</evidence>
<evidence type="ECO:0000313" key="4">
    <source>
        <dbReference type="Proteomes" id="UP000759131"/>
    </source>
</evidence>
<dbReference type="PANTHER" id="PTHR43615:SF1">
    <property type="entry name" value="PPDK_N DOMAIN-CONTAINING PROTEIN"/>
    <property type="match status" value="1"/>
</dbReference>
<dbReference type="InterPro" id="IPR051549">
    <property type="entry name" value="PEP_Utilizing_Enz"/>
</dbReference>
<dbReference type="GO" id="GO:0005524">
    <property type="term" value="F:ATP binding"/>
    <property type="evidence" value="ECO:0007669"/>
    <property type="project" value="InterPro"/>
</dbReference>